<comment type="function">
    <text evidence="17">Catalyzes the dehydration of the S-form of NAD(P)HX at the expense of ADP, which is converted to AMP. Together with NAD(P)HX epimerase, which catalyzes the epimerization of the S- and R-forms, the enzyme allows the repair of both epimers of NAD(P)HX, a damaged form of NAD(P)H that is a result of enzymatic or heat-dependent hydration.</text>
</comment>
<comment type="function">
    <text evidence="14 19">Bifunctional enzyme that catalyzes the epimerization of the S- and R-forms of NAD(P)HX and the dehydration of the S-form of NAD(P)HX at the expense of ADP, which is converted to AMP. This allows the repair of both epimers of NAD(P)HX, a damaged form of NAD(P)H that is a result of enzymatic or heat-dependent hydration.</text>
</comment>
<keyword evidence="9 18" id="KW-0630">Potassium</keyword>
<evidence type="ECO:0000256" key="14">
    <source>
        <dbReference type="ARBA" id="ARBA00025153"/>
    </source>
</evidence>
<dbReference type="Proteomes" id="UP001589814">
    <property type="component" value="Unassembled WGS sequence"/>
</dbReference>
<keyword evidence="5 18" id="KW-0479">Metal-binding</keyword>
<keyword evidence="13" id="KW-0511">Multifunctional enzyme</keyword>
<keyword evidence="7 17" id="KW-0067">ATP-binding</keyword>
<dbReference type="Gene3D" id="3.40.1190.20">
    <property type="match status" value="1"/>
</dbReference>
<comment type="caution">
    <text evidence="22">The sequence shown here is derived from an EMBL/GenBank/DDBJ whole genome shotgun (WGS) entry which is preliminary data.</text>
</comment>
<comment type="catalytic activity">
    <reaction evidence="2 18 19">
        <text>(6R)-NADPHX = (6S)-NADPHX</text>
        <dbReference type="Rhea" id="RHEA:32227"/>
        <dbReference type="ChEBI" id="CHEBI:64076"/>
        <dbReference type="ChEBI" id="CHEBI:64077"/>
        <dbReference type="EC" id="5.1.99.6"/>
    </reaction>
</comment>
<evidence type="ECO:0000256" key="11">
    <source>
        <dbReference type="ARBA" id="ARBA00023235"/>
    </source>
</evidence>
<feature type="binding site" evidence="17">
    <location>
        <position position="370"/>
    </location>
    <ligand>
        <name>(6S)-NADPHX</name>
        <dbReference type="ChEBI" id="CHEBI:64076"/>
    </ligand>
</feature>
<evidence type="ECO:0000256" key="16">
    <source>
        <dbReference type="ARBA" id="ARBA00049209"/>
    </source>
</evidence>
<feature type="binding site" evidence="17">
    <location>
        <begin position="407"/>
        <end position="411"/>
    </location>
    <ligand>
        <name>AMP</name>
        <dbReference type="ChEBI" id="CHEBI:456215"/>
    </ligand>
</feature>
<dbReference type="HAMAP" id="MF_01965">
    <property type="entry name" value="NADHX_dehydratase"/>
    <property type="match status" value="1"/>
</dbReference>
<dbReference type="SUPFAM" id="SSF53613">
    <property type="entry name" value="Ribokinase-like"/>
    <property type="match status" value="1"/>
</dbReference>
<keyword evidence="10 17" id="KW-0520">NAD</keyword>
<comment type="catalytic activity">
    <reaction evidence="1 18 19">
        <text>(6R)-NADHX = (6S)-NADHX</text>
        <dbReference type="Rhea" id="RHEA:32215"/>
        <dbReference type="ChEBI" id="CHEBI:64074"/>
        <dbReference type="ChEBI" id="CHEBI:64075"/>
        <dbReference type="EC" id="5.1.99.6"/>
    </reaction>
</comment>
<dbReference type="PANTHER" id="PTHR12592">
    <property type="entry name" value="ATP-DEPENDENT (S)-NAD(P)H-HYDRATE DEHYDRATASE FAMILY MEMBER"/>
    <property type="match status" value="1"/>
</dbReference>
<comment type="catalytic activity">
    <reaction evidence="16 17 19">
        <text>(6S)-NADPHX + ADP = AMP + phosphate + NADPH + H(+)</text>
        <dbReference type="Rhea" id="RHEA:32235"/>
        <dbReference type="ChEBI" id="CHEBI:15378"/>
        <dbReference type="ChEBI" id="CHEBI:43474"/>
        <dbReference type="ChEBI" id="CHEBI:57783"/>
        <dbReference type="ChEBI" id="CHEBI:64076"/>
        <dbReference type="ChEBI" id="CHEBI:456215"/>
        <dbReference type="ChEBI" id="CHEBI:456216"/>
        <dbReference type="EC" id="4.2.1.136"/>
    </reaction>
</comment>
<evidence type="ECO:0000256" key="5">
    <source>
        <dbReference type="ARBA" id="ARBA00022723"/>
    </source>
</evidence>
<evidence type="ECO:0000313" key="22">
    <source>
        <dbReference type="EMBL" id="MFC0269338.1"/>
    </source>
</evidence>
<dbReference type="InterPro" id="IPR000631">
    <property type="entry name" value="CARKD"/>
</dbReference>
<comment type="similarity">
    <text evidence="18">Belongs to the NnrE/AIBP family.</text>
</comment>
<dbReference type="InterPro" id="IPR030677">
    <property type="entry name" value="Nnr"/>
</dbReference>
<feature type="binding site" evidence="18">
    <location>
        <position position="141"/>
    </location>
    <ligand>
        <name>(6S)-NADPHX</name>
        <dbReference type="ChEBI" id="CHEBI:64076"/>
    </ligand>
</feature>
<evidence type="ECO:0000256" key="8">
    <source>
        <dbReference type="ARBA" id="ARBA00022857"/>
    </source>
</evidence>
<dbReference type="InterPro" id="IPR004443">
    <property type="entry name" value="YjeF_N_dom"/>
</dbReference>
<feature type="binding site" evidence="17">
    <location>
        <position position="443"/>
    </location>
    <ligand>
        <name>(6S)-NADPHX</name>
        <dbReference type="ChEBI" id="CHEBI:64076"/>
    </ligand>
</feature>
<comment type="cofactor">
    <cofactor evidence="17">
        <name>Mg(2+)</name>
        <dbReference type="ChEBI" id="CHEBI:18420"/>
    </cofactor>
</comment>
<evidence type="ECO:0000256" key="3">
    <source>
        <dbReference type="ARBA" id="ARBA00006001"/>
    </source>
</evidence>
<evidence type="ECO:0000256" key="18">
    <source>
        <dbReference type="HAMAP-Rule" id="MF_01966"/>
    </source>
</evidence>
<feature type="binding site" evidence="18">
    <location>
        <begin position="60"/>
        <end position="64"/>
    </location>
    <ligand>
        <name>(6S)-NADPHX</name>
        <dbReference type="ChEBI" id="CHEBI:64076"/>
    </ligand>
</feature>
<evidence type="ECO:0000256" key="4">
    <source>
        <dbReference type="ARBA" id="ARBA00009524"/>
    </source>
</evidence>
<dbReference type="CDD" id="cd01171">
    <property type="entry name" value="YXKO-related"/>
    <property type="match status" value="1"/>
</dbReference>
<dbReference type="PANTHER" id="PTHR12592:SF0">
    <property type="entry name" value="ATP-DEPENDENT (S)-NAD(P)H-HYDRATE DEHYDRATASE"/>
    <property type="match status" value="1"/>
</dbReference>
<dbReference type="SUPFAM" id="SSF64153">
    <property type="entry name" value="YjeF N-terminal domain-like"/>
    <property type="match status" value="1"/>
</dbReference>
<feature type="binding site" evidence="18">
    <location>
        <position position="162"/>
    </location>
    <ligand>
        <name>K(+)</name>
        <dbReference type="ChEBI" id="CHEBI:29103"/>
    </ligand>
</feature>
<evidence type="ECO:0000256" key="15">
    <source>
        <dbReference type="ARBA" id="ARBA00048238"/>
    </source>
</evidence>
<comment type="similarity">
    <text evidence="17">Belongs to the NnrD/CARKD family.</text>
</comment>
<dbReference type="PROSITE" id="PS51385">
    <property type="entry name" value="YJEF_N"/>
    <property type="match status" value="1"/>
</dbReference>
<evidence type="ECO:0000256" key="2">
    <source>
        <dbReference type="ARBA" id="ARBA00000909"/>
    </source>
</evidence>
<feature type="domain" description="YjeF N-terminal" evidence="21">
    <location>
        <begin position="13"/>
        <end position="216"/>
    </location>
</feature>
<dbReference type="RefSeq" id="WP_019953116.1">
    <property type="nucleotide sequence ID" value="NZ_JBHLVX010000057.1"/>
</dbReference>
<dbReference type="NCBIfam" id="TIGR00197">
    <property type="entry name" value="yjeF_nterm"/>
    <property type="match status" value="1"/>
</dbReference>
<comment type="catalytic activity">
    <reaction evidence="15 17 19">
        <text>(6S)-NADHX + ADP = AMP + phosphate + NADH + H(+)</text>
        <dbReference type="Rhea" id="RHEA:32223"/>
        <dbReference type="ChEBI" id="CHEBI:15378"/>
        <dbReference type="ChEBI" id="CHEBI:43474"/>
        <dbReference type="ChEBI" id="CHEBI:57945"/>
        <dbReference type="ChEBI" id="CHEBI:64074"/>
        <dbReference type="ChEBI" id="CHEBI:456215"/>
        <dbReference type="ChEBI" id="CHEBI:456216"/>
        <dbReference type="EC" id="4.2.1.136"/>
    </reaction>
</comment>
<dbReference type="InterPro" id="IPR029056">
    <property type="entry name" value="Ribokinase-like"/>
</dbReference>
<comment type="similarity">
    <text evidence="4 19">In the C-terminal section; belongs to the NnrD/CARKD family.</text>
</comment>
<comment type="similarity">
    <text evidence="3 19">In the N-terminal section; belongs to the NnrE/AIBP family.</text>
</comment>
<proteinExistence type="inferred from homology"/>
<feature type="domain" description="YjeF C-terminal" evidence="20">
    <location>
        <begin position="226"/>
        <end position="502"/>
    </location>
</feature>
<comment type="cofactor">
    <cofactor evidence="18 19">
        <name>K(+)</name>
        <dbReference type="ChEBI" id="CHEBI:29103"/>
    </cofactor>
    <text evidence="18 19">Binds 1 potassium ion per subunit.</text>
</comment>
<dbReference type="HAMAP" id="MF_01966">
    <property type="entry name" value="NADHX_epimerase"/>
    <property type="match status" value="1"/>
</dbReference>
<comment type="function">
    <text evidence="18">Catalyzes the epimerization of the S- and R-forms of NAD(P)HX, a damaged form of NAD(P)H that is a result of enzymatic or heat-dependent hydration. This is a prerequisite for the S-specific NAD(P)H-hydrate dehydratase to allow the repair of both epimers of NAD(P)HX.</text>
</comment>
<dbReference type="PIRSF" id="PIRSF017184">
    <property type="entry name" value="Nnr"/>
    <property type="match status" value="1"/>
</dbReference>
<name>A0ABV6G766_9GAMM</name>
<dbReference type="EC" id="4.2.1.136" evidence="19"/>
<feature type="binding site" evidence="18">
    <location>
        <position position="61"/>
    </location>
    <ligand>
        <name>K(+)</name>
        <dbReference type="ChEBI" id="CHEBI:29103"/>
    </ligand>
</feature>
<evidence type="ECO:0000256" key="12">
    <source>
        <dbReference type="ARBA" id="ARBA00023239"/>
    </source>
</evidence>
<evidence type="ECO:0000256" key="10">
    <source>
        <dbReference type="ARBA" id="ARBA00023027"/>
    </source>
</evidence>
<dbReference type="EMBL" id="JBHLVX010000057">
    <property type="protein sequence ID" value="MFC0269338.1"/>
    <property type="molecule type" value="Genomic_DNA"/>
</dbReference>
<keyword evidence="23" id="KW-1185">Reference proteome</keyword>
<dbReference type="Pfam" id="PF01256">
    <property type="entry name" value="Carb_kinase"/>
    <property type="match status" value="1"/>
</dbReference>
<dbReference type="NCBIfam" id="TIGR00196">
    <property type="entry name" value="yjeF_cterm"/>
    <property type="match status" value="1"/>
</dbReference>
<evidence type="ECO:0000259" key="21">
    <source>
        <dbReference type="PROSITE" id="PS51385"/>
    </source>
</evidence>
<keyword evidence="12 17" id="KW-0456">Lyase</keyword>
<feature type="binding site" evidence="17">
    <location>
        <position position="442"/>
    </location>
    <ligand>
        <name>AMP</name>
        <dbReference type="ChEBI" id="CHEBI:456215"/>
    </ligand>
</feature>
<organism evidence="22 23">
    <name type="scientific">Kushneria aurantia</name>
    <dbReference type="NCBI Taxonomy" id="504092"/>
    <lineage>
        <taxon>Bacteria</taxon>
        <taxon>Pseudomonadati</taxon>
        <taxon>Pseudomonadota</taxon>
        <taxon>Gammaproteobacteria</taxon>
        <taxon>Oceanospirillales</taxon>
        <taxon>Halomonadaceae</taxon>
        <taxon>Kushneria</taxon>
    </lineage>
</organism>
<evidence type="ECO:0000259" key="20">
    <source>
        <dbReference type="PROSITE" id="PS51383"/>
    </source>
</evidence>
<gene>
    <name evidence="17" type="primary">nnrD</name>
    <name evidence="18" type="synonym">nnrE</name>
    <name evidence="22" type="ORF">ACFFHW_15320</name>
</gene>
<evidence type="ECO:0000313" key="23">
    <source>
        <dbReference type="Proteomes" id="UP001589814"/>
    </source>
</evidence>
<evidence type="ECO:0000256" key="17">
    <source>
        <dbReference type="HAMAP-Rule" id="MF_01965"/>
    </source>
</evidence>
<evidence type="ECO:0000256" key="6">
    <source>
        <dbReference type="ARBA" id="ARBA00022741"/>
    </source>
</evidence>
<feature type="binding site" evidence="17">
    <location>
        <position position="322"/>
    </location>
    <ligand>
        <name>(6S)-NADPHX</name>
        <dbReference type="ChEBI" id="CHEBI:64076"/>
    </ligand>
</feature>
<evidence type="ECO:0000256" key="19">
    <source>
        <dbReference type="PIRNR" id="PIRNR017184"/>
    </source>
</evidence>
<feature type="binding site" evidence="18">
    <location>
        <position position="126"/>
    </location>
    <ligand>
        <name>K(+)</name>
        <dbReference type="ChEBI" id="CHEBI:29103"/>
    </ligand>
</feature>
<dbReference type="PROSITE" id="PS51383">
    <property type="entry name" value="YJEF_C_3"/>
    <property type="match status" value="1"/>
</dbReference>
<evidence type="ECO:0000256" key="1">
    <source>
        <dbReference type="ARBA" id="ARBA00000013"/>
    </source>
</evidence>
<dbReference type="InterPro" id="IPR036652">
    <property type="entry name" value="YjeF_N_dom_sf"/>
</dbReference>
<comment type="caution">
    <text evidence="17">Lacks conserved residue(s) required for the propagation of feature annotation.</text>
</comment>
<evidence type="ECO:0000256" key="13">
    <source>
        <dbReference type="ARBA" id="ARBA00023268"/>
    </source>
</evidence>
<feature type="binding site" evidence="18">
    <location>
        <begin position="130"/>
        <end position="136"/>
    </location>
    <ligand>
        <name>(6S)-NADPHX</name>
        <dbReference type="ChEBI" id="CHEBI:64076"/>
    </ligand>
</feature>
<keyword evidence="8 17" id="KW-0521">NADP</keyword>
<keyword evidence="11 18" id="KW-0413">Isomerase</keyword>
<accession>A0ABV6G766</accession>
<dbReference type="EC" id="5.1.99.6" evidence="19"/>
<dbReference type="Gene3D" id="3.40.50.10260">
    <property type="entry name" value="YjeF N-terminal domain"/>
    <property type="match status" value="1"/>
</dbReference>
<keyword evidence="6 17" id="KW-0547">Nucleotide-binding</keyword>
<feature type="binding site" evidence="18">
    <location>
        <position position="159"/>
    </location>
    <ligand>
        <name>(6S)-NADPHX</name>
        <dbReference type="ChEBI" id="CHEBI:64076"/>
    </ligand>
</feature>
<dbReference type="Pfam" id="PF03853">
    <property type="entry name" value="YjeF_N"/>
    <property type="match status" value="1"/>
</dbReference>
<evidence type="ECO:0000256" key="9">
    <source>
        <dbReference type="ARBA" id="ARBA00022958"/>
    </source>
</evidence>
<protein>
    <recommendedName>
        <fullName evidence="19">Bifunctional NAD(P)H-hydrate repair enzyme</fullName>
    </recommendedName>
    <alternativeName>
        <fullName evidence="19">Nicotinamide nucleotide repair protein</fullName>
    </alternativeName>
    <domain>
        <recommendedName>
            <fullName evidence="19">ADP-dependent (S)-NAD(P)H-hydrate dehydratase</fullName>
            <ecNumber evidence="19">4.2.1.136</ecNumber>
        </recommendedName>
        <alternativeName>
            <fullName evidence="19">ADP-dependent NAD(P)HX dehydratase</fullName>
        </alternativeName>
    </domain>
    <domain>
        <recommendedName>
            <fullName evidence="19">NAD(P)H-hydrate epimerase</fullName>
            <ecNumber evidence="19">5.1.99.6</ecNumber>
        </recommendedName>
    </domain>
</protein>
<comment type="subunit">
    <text evidence="17">Homotetramer.</text>
</comment>
<evidence type="ECO:0000256" key="7">
    <source>
        <dbReference type="ARBA" id="ARBA00022840"/>
    </source>
</evidence>
<sequence length="512" mass="52799">MNSEPRLYSGAATRELDRRIIASGVPGFALMMDAGRAALEEIEHRWPGARHLCVLCGGGNNGGDGYVVAALARRRGWRVTLIALRDPSQLSAEAAEAVQLARRSGVEITPWHQEMRLPADSDVVVDGLLGTGVSGALRSPYGDAIAAINAMSCPVVALDIPSGLVADSGATLEACVRADLTVTFIARKFGLYTGMAADFTGEIVLAPLALDPALLDDVEAMGELLEADRPAQTLPRRRPTTHKGHCGHLLVVGGQSGFGGSTIMCAETAARLGAGLVSLATDSVHIPPALARCPELMVSAARNGLDIEVLVDRASAVLIGPGLGQGAWGQGLMQTVMKASGPRIVDADGLHLLAAGYAGERRDDWILTPHPGEAAMLLGCSIGEIQNDRHGAAHALQRRYGGVIVLKGAGTLVVGEPGGGQDSLHCYVSRFGNPGMASGGMGDVLGGIIAALLVQGLEPLEAAASGVLIHALAADDAARDGGERGLLASDLASYARRRANPDAPASPTRAQV</sequence>
<reference evidence="22 23" key="1">
    <citation type="submission" date="2024-09" db="EMBL/GenBank/DDBJ databases">
        <authorList>
            <person name="Sun Q."/>
            <person name="Mori K."/>
        </authorList>
    </citation>
    <scope>NUCLEOTIDE SEQUENCE [LARGE SCALE GENOMIC DNA]</scope>
    <source>
        <strain evidence="22 23">CCM 7415</strain>
    </source>
</reference>